<proteinExistence type="predicted"/>
<dbReference type="KEGG" id="gpo:GPOL_c44250"/>
<keyword evidence="3" id="KW-1185">Reference proteome</keyword>
<reference evidence="2 3" key="1">
    <citation type="journal article" date="2012" name="Appl. Environ. Microbiol.">
        <title>Involvement of two latex-clearing proteins during rubber degradation and insights into the subsequent degradation pathway revealed by the genome sequence of Gordonia polyisoprenivorans strain VH2.</title>
        <authorList>
            <person name="Hiessl S."/>
            <person name="Schuldes J."/>
            <person name="Thurmer A."/>
            <person name="Halbsguth T."/>
            <person name="Broker D."/>
            <person name="Angelov A."/>
            <person name="Liebl W."/>
            <person name="Daniel R."/>
            <person name="Steinbuchel A."/>
        </authorList>
    </citation>
    <scope>NUCLEOTIDE SEQUENCE [LARGE SCALE GENOMIC DNA]</scope>
    <source>
        <strain evidence="3">DSM 44266 / VH2</strain>
    </source>
</reference>
<sequence length="97" mass="10072">MINPRPVHPQEGHHDSYAPLTPTIAALLTVTATVLAFALAVLVGCVAKPSPTEPAALSSAVDGMYGIAVVAAAMVGWVFTRLTAGLISPRLAQQVRR</sequence>
<keyword evidence="1" id="KW-0472">Membrane</keyword>
<evidence type="ECO:0000256" key="1">
    <source>
        <dbReference type="SAM" id="Phobius"/>
    </source>
</evidence>
<name>H6MWL7_GORPV</name>
<evidence type="ECO:0000313" key="2">
    <source>
        <dbReference type="EMBL" id="AFA75428.1"/>
    </source>
</evidence>
<dbReference type="AlphaFoldDB" id="H6MWL7"/>
<evidence type="ECO:0008006" key="4">
    <source>
        <dbReference type="Google" id="ProtNLM"/>
    </source>
</evidence>
<dbReference type="Proteomes" id="UP000009154">
    <property type="component" value="Chromosome"/>
</dbReference>
<dbReference type="STRING" id="1112204.GPOL_c44250"/>
<accession>H6MWL7</accession>
<protein>
    <recommendedName>
        <fullName evidence="4">Transmembrane protein</fullName>
    </recommendedName>
</protein>
<organism evidence="2 3">
    <name type="scientific">Gordonia polyisoprenivorans (strain DSM 44266 / VH2)</name>
    <dbReference type="NCBI Taxonomy" id="1112204"/>
    <lineage>
        <taxon>Bacteria</taxon>
        <taxon>Bacillati</taxon>
        <taxon>Actinomycetota</taxon>
        <taxon>Actinomycetes</taxon>
        <taxon>Mycobacteriales</taxon>
        <taxon>Gordoniaceae</taxon>
        <taxon>Gordonia</taxon>
    </lineage>
</organism>
<dbReference type="HOGENOM" id="CLU_2342797_0_0_11"/>
<gene>
    <name evidence="2" type="ordered locus">GPOL_c44250</name>
</gene>
<feature type="transmembrane region" description="Helical" evidence="1">
    <location>
        <begin position="20"/>
        <end position="43"/>
    </location>
</feature>
<evidence type="ECO:0000313" key="3">
    <source>
        <dbReference type="Proteomes" id="UP000009154"/>
    </source>
</evidence>
<feature type="transmembrane region" description="Helical" evidence="1">
    <location>
        <begin position="63"/>
        <end position="87"/>
    </location>
</feature>
<dbReference type="EMBL" id="CP003119">
    <property type="protein sequence ID" value="AFA75428.1"/>
    <property type="molecule type" value="Genomic_DNA"/>
</dbReference>
<keyword evidence="1" id="KW-1133">Transmembrane helix</keyword>
<keyword evidence="1" id="KW-0812">Transmembrane</keyword>